<comment type="caution">
    <text evidence="3">The sequence shown here is derived from an EMBL/GenBank/DDBJ whole genome shotgun (WGS) entry which is preliminary data.</text>
</comment>
<dbReference type="Proteomes" id="UP000246991">
    <property type="component" value="Unassembled WGS sequence"/>
</dbReference>
<protein>
    <submittedName>
        <fullName evidence="3">Uncharacterized protein</fullName>
    </submittedName>
</protein>
<keyword evidence="4" id="KW-1185">Reference proteome</keyword>
<keyword evidence="2" id="KW-1133">Transmembrane helix</keyword>
<feature type="region of interest" description="Disordered" evidence="1">
    <location>
        <begin position="395"/>
        <end position="429"/>
    </location>
</feature>
<organism evidence="3 4">
    <name type="scientific">Tuber magnatum</name>
    <name type="common">white Piedmont truffle</name>
    <dbReference type="NCBI Taxonomy" id="42249"/>
    <lineage>
        <taxon>Eukaryota</taxon>
        <taxon>Fungi</taxon>
        <taxon>Dikarya</taxon>
        <taxon>Ascomycota</taxon>
        <taxon>Pezizomycotina</taxon>
        <taxon>Pezizomycetes</taxon>
        <taxon>Pezizales</taxon>
        <taxon>Tuberaceae</taxon>
        <taxon>Tuber</taxon>
    </lineage>
</organism>
<gene>
    <name evidence="3" type="ORF">C7212DRAFT_361146</name>
</gene>
<keyword evidence="2" id="KW-0812">Transmembrane</keyword>
<evidence type="ECO:0000256" key="1">
    <source>
        <dbReference type="SAM" id="MobiDB-lite"/>
    </source>
</evidence>
<evidence type="ECO:0000313" key="3">
    <source>
        <dbReference type="EMBL" id="PWW80167.1"/>
    </source>
</evidence>
<proteinExistence type="predicted"/>
<feature type="region of interest" description="Disordered" evidence="1">
    <location>
        <begin position="312"/>
        <end position="352"/>
    </location>
</feature>
<feature type="transmembrane region" description="Helical" evidence="2">
    <location>
        <begin position="171"/>
        <end position="189"/>
    </location>
</feature>
<accession>A0A317T337</accession>
<dbReference type="STRING" id="42249.A0A317T337"/>
<evidence type="ECO:0000313" key="4">
    <source>
        <dbReference type="Proteomes" id="UP000246991"/>
    </source>
</evidence>
<feature type="region of interest" description="Disordered" evidence="1">
    <location>
        <begin position="279"/>
        <end position="299"/>
    </location>
</feature>
<sequence>MLQRYLRHSRGLPWLQFPVLLIFLIDPILYFLVAYISLRVLDILAVVLFLDTTVEILYRKTNILFFGILVAILDFGVLVSVGISFTLVPLRETVDPLNIRLMIYTVFQVLKRLGINNQVLYLADFLIFTRSLPESLWKSIFNPELSILMAVPVYVYGCPSLHRGLRGMGEASVRIMATILLVLAPTYFIMGVWVYLGLTLFMVTYALGVLWVFVLVPGHNLDRQFSTTPLVLSITGGDMVGAATEAVQQGRLKSDIGIIVNTRPLVGIDTPWVILDDGNDDSLDGSSGSDSDHSAVGIPPVFRTIRDRTTLRGIDDPIPLPPSPGEVAAAEASRRRARRYQTGHPPTTPVSDLAEMTDEQSTLPPFRWSSPTGNLPESGVAGPGVSHLRQRLTRLTGEQERPGGTGTRTPTPEITEDSPAGLSTTGTGGASQFITQSELPTGSRGVEGEVTLPARERRLRRTWGLVL</sequence>
<dbReference type="OrthoDB" id="5424913at2759"/>
<feature type="transmembrane region" description="Helical" evidence="2">
    <location>
        <begin position="64"/>
        <end position="88"/>
    </location>
</feature>
<keyword evidence="2" id="KW-0472">Membrane</keyword>
<feature type="transmembrane region" description="Helical" evidence="2">
    <location>
        <begin position="195"/>
        <end position="216"/>
    </location>
</feature>
<dbReference type="AlphaFoldDB" id="A0A317T337"/>
<feature type="transmembrane region" description="Helical" evidence="2">
    <location>
        <begin position="140"/>
        <end position="159"/>
    </location>
</feature>
<name>A0A317T337_9PEZI</name>
<evidence type="ECO:0000256" key="2">
    <source>
        <dbReference type="SAM" id="Phobius"/>
    </source>
</evidence>
<reference evidence="3 4" key="1">
    <citation type="submission" date="2018-03" db="EMBL/GenBank/DDBJ databases">
        <title>Genomes of Pezizomycetes fungi and the evolution of truffles.</title>
        <authorList>
            <person name="Murat C."/>
            <person name="Payen T."/>
            <person name="Noel B."/>
            <person name="Kuo A."/>
            <person name="Martin F.M."/>
        </authorList>
    </citation>
    <scope>NUCLEOTIDE SEQUENCE [LARGE SCALE GENOMIC DNA]</scope>
    <source>
        <strain evidence="3">091103-1</strain>
    </source>
</reference>
<dbReference type="EMBL" id="PYWC01000004">
    <property type="protein sequence ID" value="PWW80167.1"/>
    <property type="molecule type" value="Genomic_DNA"/>
</dbReference>